<feature type="compositionally biased region" description="Low complexity" evidence="6">
    <location>
        <begin position="422"/>
        <end position="433"/>
    </location>
</feature>
<protein>
    <recommendedName>
        <fullName evidence="11">Post-SET domain-containing protein</fullName>
    </recommendedName>
</protein>
<dbReference type="GO" id="GO:0046872">
    <property type="term" value="F:metal ion binding"/>
    <property type="evidence" value="ECO:0007669"/>
    <property type="project" value="InterPro"/>
</dbReference>
<dbReference type="InterPro" id="IPR011095">
    <property type="entry name" value="Dala_Dala_lig_C"/>
</dbReference>
<keyword evidence="5" id="KW-0547">Nucleotide-binding</keyword>
<dbReference type="SUPFAM" id="SSF82199">
    <property type="entry name" value="SET domain"/>
    <property type="match status" value="1"/>
</dbReference>
<dbReference type="InterPro" id="IPR046341">
    <property type="entry name" value="SET_dom_sf"/>
</dbReference>
<organism evidence="9 10">
    <name type="scientific">Pleodorina starrii</name>
    <dbReference type="NCBI Taxonomy" id="330485"/>
    <lineage>
        <taxon>Eukaryota</taxon>
        <taxon>Viridiplantae</taxon>
        <taxon>Chlorophyta</taxon>
        <taxon>core chlorophytes</taxon>
        <taxon>Chlorophyceae</taxon>
        <taxon>CS clade</taxon>
        <taxon>Chlamydomonadales</taxon>
        <taxon>Volvocaceae</taxon>
        <taxon>Pleodorina</taxon>
    </lineage>
</organism>
<evidence type="ECO:0000256" key="2">
    <source>
        <dbReference type="ARBA" id="ARBA00022598"/>
    </source>
</evidence>
<feature type="domain" description="Post-SET" evidence="7">
    <location>
        <begin position="580"/>
        <end position="596"/>
    </location>
</feature>
<evidence type="ECO:0000256" key="6">
    <source>
        <dbReference type="SAM" id="MobiDB-lite"/>
    </source>
</evidence>
<dbReference type="Gene3D" id="2.170.270.10">
    <property type="entry name" value="SET domain"/>
    <property type="match status" value="1"/>
</dbReference>
<dbReference type="Proteomes" id="UP001165080">
    <property type="component" value="Unassembled WGS sequence"/>
</dbReference>
<keyword evidence="5" id="KW-0067">ATP-binding</keyword>
<dbReference type="GO" id="GO:0008168">
    <property type="term" value="F:methyltransferase activity"/>
    <property type="evidence" value="ECO:0007669"/>
    <property type="project" value="UniProtKB-KW"/>
</dbReference>
<keyword evidence="3" id="KW-0489">Methyltransferase</keyword>
<proteinExistence type="inferred from homology"/>
<evidence type="ECO:0000313" key="10">
    <source>
        <dbReference type="Proteomes" id="UP001165080"/>
    </source>
</evidence>
<evidence type="ECO:0000256" key="5">
    <source>
        <dbReference type="PROSITE-ProRule" id="PRU00409"/>
    </source>
</evidence>
<dbReference type="Pfam" id="PF07478">
    <property type="entry name" value="Dala_Dala_lig_C"/>
    <property type="match status" value="1"/>
</dbReference>
<feature type="compositionally biased region" description="Pro residues" evidence="6">
    <location>
        <begin position="403"/>
        <end position="419"/>
    </location>
</feature>
<evidence type="ECO:0000256" key="4">
    <source>
        <dbReference type="ARBA" id="ARBA00022679"/>
    </source>
</evidence>
<dbReference type="PROSITE" id="PS50868">
    <property type="entry name" value="POST_SET"/>
    <property type="match status" value="1"/>
</dbReference>
<comment type="similarity">
    <text evidence="1">Belongs to the D-alanine--D-alanine ligase family.</text>
</comment>
<name>A0A9W6BDG1_9CHLO</name>
<evidence type="ECO:0008006" key="11">
    <source>
        <dbReference type="Google" id="ProtNLM"/>
    </source>
</evidence>
<gene>
    <name evidence="9" type="primary">PLEST004770</name>
    <name evidence="9" type="ORF">PLESTB_000282900</name>
</gene>
<feature type="region of interest" description="Disordered" evidence="6">
    <location>
        <begin position="397"/>
        <end position="441"/>
    </location>
</feature>
<evidence type="ECO:0000259" key="8">
    <source>
        <dbReference type="PROSITE" id="PS50975"/>
    </source>
</evidence>
<evidence type="ECO:0000313" key="9">
    <source>
        <dbReference type="EMBL" id="GLC49750.1"/>
    </source>
</evidence>
<sequence length="649" mass="69899">MGTGTTCGPSAELAPMSGAIIGEPGRKLRVCVLHPSAEGTTGPFTEEIDGICKPDMYDPDGRYEWTNVFLKKATSTADLVRLVNSGQHDVFLNLCDGAWDEDRAGRDVVEALERLNAPYTGADAAFYEPSKIDMKKAAFFYGIQVPAWVHVQGGPGLEEVGVAEVLAPPQRGGLRFPLIVKHPSGYGSVGMTKQSKVTNEQDLRQQVSFFCREYGGALVEEFIEGREFTVLVVEEPLQGTQGAAGDCGCGEREPSLSDMVPVAYTPVECVFGPGEDFKHFDLKFINDDQIGWFPCREPELAERLKAAARDTYLATRGVSYGRCDFRVDATSGDIYFLEINPNCGVLLPPEDHGSADYILTLDPHHNHRHFLAAILASAVHRHRCKQPAVAPAFITTTTTTTTTPPPPPPPPATPQPPLPENTTTTTTSTTTTTADGAAGAPAHGLDGVGAVAAAAAPAISRSGGGSGRRLAMVALRPISAGRLVQANEHSQMTLASRSWVERMWAAGSRERRMFDEAAFPLNEQVLVMPPTDLTRWTPLTHSCDPNTQLRGLDLVARRDIGKGEVITVDFATLYGPKLSAPFDCACGAATCRGRVTADDYTLPYIDEQYGEQHLSAFVAEARRRFHQGALAAEKHRLRVVGVAGGGVSR</sequence>
<dbReference type="OrthoDB" id="2017037at2759"/>
<evidence type="ECO:0000256" key="1">
    <source>
        <dbReference type="ARBA" id="ARBA00010871"/>
    </source>
</evidence>
<dbReference type="AlphaFoldDB" id="A0A9W6BDG1"/>
<comment type="caution">
    <text evidence="9">The sequence shown here is derived from an EMBL/GenBank/DDBJ whole genome shotgun (WGS) entry which is preliminary data.</text>
</comment>
<dbReference type="GO" id="GO:0032259">
    <property type="term" value="P:methylation"/>
    <property type="evidence" value="ECO:0007669"/>
    <property type="project" value="UniProtKB-KW"/>
</dbReference>
<dbReference type="Gene3D" id="3.30.470.20">
    <property type="entry name" value="ATP-grasp fold, B domain"/>
    <property type="match status" value="1"/>
</dbReference>
<keyword evidence="2" id="KW-0436">Ligase</keyword>
<evidence type="ECO:0000259" key="7">
    <source>
        <dbReference type="PROSITE" id="PS50868"/>
    </source>
</evidence>
<dbReference type="PANTHER" id="PTHR23132:SF23">
    <property type="entry name" value="D-ALANINE--D-ALANINE LIGASE B"/>
    <property type="match status" value="1"/>
</dbReference>
<keyword evidence="4" id="KW-0808">Transferase</keyword>
<dbReference type="GO" id="GO:0005524">
    <property type="term" value="F:ATP binding"/>
    <property type="evidence" value="ECO:0007669"/>
    <property type="project" value="UniProtKB-UniRule"/>
</dbReference>
<accession>A0A9W6BDG1</accession>
<dbReference type="SUPFAM" id="SSF56059">
    <property type="entry name" value="Glutathione synthetase ATP-binding domain-like"/>
    <property type="match status" value="1"/>
</dbReference>
<reference evidence="9 10" key="1">
    <citation type="journal article" date="2023" name="Commun. Biol.">
        <title>Reorganization of the ancestral sex-determining regions during the evolution of trioecy in Pleodorina starrii.</title>
        <authorList>
            <person name="Takahashi K."/>
            <person name="Suzuki S."/>
            <person name="Kawai-Toyooka H."/>
            <person name="Yamamoto K."/>
            <person name="Hamaji T."/>
            <person name="Ootsuki R."/>
            <person name="Yamaguchi H."/>
            <person name="Kawachi M."/>
            <person name="Higashiyama T."/>
            <person name="Nozaki H."/>
        </authorList>
    </citation>
    <scope>NUCLEOTIDE SEQUENCE [LARGE SCALE GENOMIC DNA]</scope>
    <source>
        <strain evidence="9 10">NIES-4479</strain>
    </source>
</reference>
<dbReference type="GO" id="GO:0008716">
    <property type="term" value="F:D-alanine-D-alanine ligase activity"/>
    <property type="evidence" value="ECO:0007669"/>
    <property type="project" value="InterPro"/>
</dbReference>
<dbReference type="PANTHER" id="PTHR23132">
    <property type="entry name" value="D-ALANINE--D-ALANINE LIGASE"/>
    <property type="match status" value="1"/>
</dbReference>
<dbReference type="InterPro" id="IPR011761">
    <property type="entry name" value="ATP-grasp"/>
</dbReference>
<feature type="domain" description="ATP-grasp" evidence="8">
    <location>
        <begin position="135"/>
        <end position="372"/>
    </location>
</feature>
<evidence type="ECO:0000256" key="3">
    <source>
        <dbReference type="ARBA" id="ARBA00022603"/>
    </source>
</evidence>
<dbReference type="EMBL" id="BRXU01000002">
    <property type="protein sequence ID" value="GLC49750.1"/>
    <property type="molecule type" value="Genomic_DNA"/>
</dbReference>
<dbReference type="InterPro" id="IPR003616">
    <property type="entry name" value="Post-SET_dom"/>
</dbReference>
<dbReference type="PROSITE" id="PS50975">
    <property type="entry name" value="ATP_GRASP"/>
    <property type="match status" value="1"/>
</dbReference>
<keyword evidence="10" id="KW-1185">Reference proteome</keyword>